<dbReference type="RefSeq" id="WP_320005285.1">
    <property type="nucleotide sequence ID" value="NZ_JAUHJS010000008.1"/>
</dbReference>
<accession>A0ABT8F8D8</accession>
<dbReference type="Pfam" id="PF22352">
    <property type="entry name" value="K319L-like_PKD"/>
    <property type="match status" value="2"/>
</dbReference>
<gene>
    <name evidence="1" type="ORF">QWY31_14645</name>
</gene>
<dbReference type="Proteomes" id="UP001168552">
    <property type="component" value="Unassembled WGS sequence"/>
</dbReference>
<organism evidence="1 2">
    <name type="scientific">Shiella aurantiaca</name>
    <dbReference type="NCBI Taxonomy" id="3058365"/>
    <lineage>
        <taxon>Bacteria</taxon>
        <taxon>Pseudomonadati</taxon>
        <taxon>Bacteroidota</taxon>
        <taxon>Cytophagia</taxon>
        <taxon>Cytophagales</taxon>
        <taxon>Shiellaceae</taxon>
        <taxon>Shiella</taxon>
    </lineage>
</organism>
<proteinExistence type="predicted"/>
<dbReference type="PROSITE" id="PS51257">
    <property type="entry name" value="PROKAR_LIPOPROTEIN"/>
    <property type="match status" value="1"/>
</dbReference>
<name>A0ABT8F8D8_9BACT</name>
<dbReference type="Gene3D" id="2.60.40.10">
    <property type="entry name" value="Immunoglobulins"/>
    <property type="match status" value="2"/>
</dbReference>
<dbReference type="InterPro" id="IPR013783">
    <property type="entry name" value="Ig-like_fold"/>
</dbReference>
<dbReference type="EMBL" id="JAUHJS010000008">
    <property type="protein sequence ID" value="MDN4166747.1"/>
    <property type="molecule type" value="Genomic_DNA"/>
</dbReference>
<sequence length="767" mass="82090">MSRNLRLGFLASIMALSSLVASCKKSDESEFRNTLKADAGENVIMRLEDVTTLDGSGSEDTAGKEFSFEWEVASKPSGSEATLEDETSDSPSFSANMAGEYAIALSVYNENFTVRDTVQIRVVENSLVADAGEDAEAEVNTSVALDGSASEDMDGGDFTVLWELVSGPTANSTITDPTALEASFTADEPGVYVLSITISNQLYEAIDEVSITLVNPGPVVLESIDANRTLANLVNGDAPDYVVTTDLHVDAELTIDPGVVISFQNNSSILINSGSGAIIAEGTAADPIRFIGNYENGARWEGMIVYSNDNRNKLSYVQIENTGATIILDGVKAGLALFSGAVLGIEHSSSTGSAGYGMYMRDGAELSSFVENAFTDNALQGMYMPANYVFMLDEATAYSDNNALAGIRILASSIDLAQGQEQTWVAPADGSAYIVNESLSIDAGWILNPGVKILMGNDARIDINVDGFIQARGTAEQHVVFANATGAFWKGIIIYSNNQTNSFTYTDFHRGANSAILSGVSASVALFSTAVAKFENCDFINETGYSLYVQDGALLSAFAKNTFTSMQQSAMRVAPNVVKQILADNSFNYAGGTAMVEVMGGSITEGIEATWRGFEDGTGYRLTASMDVDIPWHIMGGAKFFMNNDVHIIINSGDAYINTQGTQDKQVMFTGYTQQIGAWRGITIYSNNVMNSLNYTNFFYAGSNNLLDGKKASVALWDNTKATIQNCSFNHNPGYGVYVGWGAEVNDDIETVNTFVGNGVGTVYYNL</sequence>
<reference evidence="1" key="1">
    <citation type="submission" date="2023-06" db="EMBL/GenBank/DDBJ databases">
        <title>Cytophagales bacterium Strain LB-30, isolated from soil.</title>
        <authorList>
            <person name="Liu B."/>
        </authorList>
    </citation>
    <scope>NUCLEOTIDE SEQUENCE</scope>
    <source>
        <strain evidence="1">LB-30</strain>
    </source>
</reference>
<evidence type="ECO:0000313" key="1">
    <source>
        <dbReference type="EMBL" id="MDN4166747.1"/>
    </source>
</evidence>
<evidence type="ECO:0008006" key="3">
    <source>
        <dbReference type="Google" id="ProtNLM"/>
    </source>
</evidence>
<comment type="caution">
    <text evidence="1">The sequence shown here is derived from an EMBL/GenBank/DDBJ whole genome shotgun (WGS) entry which is preliminary data.</text>
</comment>
<protein>
    <recommendedName>
        <fullName evidence="3">Right-handed parallel beta-helix repeat-containing protein</fullName>
    </recommendedName>
</protein>
<evidence type="ECO:0000313" key="2">
    <source>
        <dbReference type="Proteomes" id="UP001168552"/>
    </source>
</evidence>
<keyword evidence="2" id="KW-1185">Reference proteome</keyword>